<sequence>MSATTKSYHHGNLRQALMQGAVKCIREHGAENLSLRALAREVGVSQAAPYRHFEDKVSLLSALASDGFERLGKAMREAFELHADDAEKALGEVGLTYLKFAMQHPETYRLMFGMKASQFNHNEMDSGHTEGFCVLEDVIRLGLIKQQFNALNADDIATSAWSMVHGYTSLVLDGLIEVDEQQATQQFYGLAQILLQGLRSRSA</sequence>
<dbReference type="PANTHER" id="PTHR30055:SF220">
    <property type="entry name" value="TETR-FAMILY REGULATORY PROTEIN"/>
    <property type="match status" value="1"/>
</dbReference>
<organism evidence="6 7">
    <name type="scientific">Neptunicella marina</name>
    <dbReference type="NCBI Taxonomy" id="2125989"/>
    <lineage>
        <taxon>Bacteria</taxon>
        <taxon>Pseudomonadati</taxon>
        <taxon>Pseudomonadota</taxon>
        <taxon>Gammaproteobacteria</taxon>
        <taxon>Alteromonadales</taxon>
        <taxon>Alteromonadaceae</taxon>
        <taxon>Neptunicella</taxon>
    </lineage>
</organism>
<dbReference type="InterPro" id="IPR036271">
    <property type="entry name" value="Tet_transcr_reg_TetR-rel_C_sf"/>
</dbReference>
<dbReference type="Proteomes" id="UP000601768">
    <property type="component" value="Unassembled WGS sequence"/>
</dbReference>
<evidence type="ECO:0000259" key="5">
    <source>
        <dbReference type="PROSITE" id="PS50977"/>
    </source>
</evidence>
<proteinExistence type="predicted"/>
<evidence type="ECO:0000256" key="2">
    <source>
        <dbReference type="ARBA" id="ARBA00023125"/>
    </source>
</evidence>
<evidence type="ECO:0000313" key="7">
    <source>
        <dbReference type="Proteomes" id="UP000601768"/>
    </source>
</evidence>
<dbReference type="SUPFAM" id="SSF48498">
    <property type="entry name" value="Tetracyclin repressor-like, C-terminal domain"/>
    <property type="match status" value="1"/>
</dbReference>
<dbReference type="InterPro" id="IPR009057">
    <property type="entry name" value="Homeodomain-like_sf"/>
</dbReference>
<keyword evidence="3" id="KW-0804">Transcription</keyword>
<reference evidence="6" key="1">
    <citation type="journal article" date="2018" name="Int. J. Syst. Evol. Microbiol.">
        <title>Neptunicella marina gen. nov., sp. nov., isolated from surface seawater.</title>
        <authorList>
            <person name="Liu X."/>
            <person name="Lai Q."/>
            <person name="Du Y."/>
            <person name="Zhang X."/>
            <person name="Liu Z."/>
            <person name="Sun F."/>
            <person name="Shao Z."/>
        </authorList>
    </citation>
    <scope>NUCLEOTIDE SEQUENCE</scope>
    <source>
        <strain evidence="6">S27-2</strain>
    </source>
</reference>
<dbReference type="PROSITE" id="PS50977">
    <property type="entry name" value="HTH_TETR_2"/>
    <property type="match status" value="1"/>
</dbReference>
<comment type="caution">
    <text evidence="6">The sequence shown here is derived from an EMBL/GenBank/DDBJ whole genome shotgun (WGS) entry which is preliminary data.</text>
</comment>
<dbReference type="InterPro" id="IPR025996">
    <property type="entry name" value="MT1864/Rv1816-like_C"/>
</dbReference>
<dbReference type="AlphaFoldDB" id="A0A8J6IVG2"/>
<feature type="DNA-binding region" description="H-T-H motif" evidence="4">
    <location>
        <begin position="34"/>
        <end position="53"/>
    </location>
</feature>
<dbReference type="InterPro" id="IPR050109">
    <property type="entry name" value="HTH-type_TetR-like_transc_reg"/>
</dbReference>
<evidence type="ECO:0000256" key="1">
    <source>
        <dbReference type="ARBA" id="ARBA00023015"/>
    </source>
</evidence>
<accession>A0A8J6IVG2</accession>
<dbReference type="Gene3D" id="1.10.357.10">
    <property type="entry name" value="Tetracycline Repressor, domain 2"/>
    <property type="match status" value="1"/>
</dbReference>
<protein>
    <submittedName>
        <fullName evidence="6">TetR/AcrR family transcriptional regulator</fullName>
    </submittedName>
</protein>
<feature type="domain" description="HTH tetR-type" evidence="5">
    <location>
        <begin position="11"/>
        <end position="71"/>
    </location>
</feature>
<dbReference type="GO" id="GO:0000976">
    <property type="term" value="F:transcription cis-regulatory region binding"/>
    <property type="evidence" value="ECO:0007669"/>
    <property type="project" value="TreeGrafter"/>
</dbReference>
<evidence type="ECO:0000313" key="6">
    <source>
        <dbReference type="EMBL" id="MBC3766622.1"/>
    </source>
</evidence>
<keyword evidence="1" id="KW-0805">Transcription regulation</keyword>
<dbReference type="GO" id="GO:0003700">
    <property type="term" value="F:DNA-binding transcription factor activity"/>
    <property type="evidence" value="ECO:0007669"/>
    <property type="project" value="TreeGrafter"/>
</dbReference>
<evidence type="ECO:0000256" key="3">
    <source>
        <dbReference type="ARBA" id="ARBA00023163"/>
    </source>
</evidence>
<evidence type="ECO:0000256" key="4">
    <source>
        <dbReference type="PROSITE-ProRule" id="PRU00335"/>
    </source>
</evidence>
<keyword evidence="2 4" id="KW-0238">DNA-binding</keyword>
<dbReference type="EMBL" id="JACNEP010000009">
    <property type="protein sequence ID" value="MBC3766622.1"/>
    <property type="molecule type" value="Genomic_DNA"/>
</dbReference>
<name>A0A8J6IVG2_9ALTE</name>
<dbReference type="PRINTS" id="PR00455">
    <property type="entry name" value="HTHTETR"/>
</dbReference>
<dbReference type="Pfam" id="PF00440">
    <property type="entry name" value="TetR_N"/>
    <property type="match status" value="1"/>
</dbReference>
<dbReference type="InterPro" id="IPR001647">
    <property type="entry name" value="HTH_TetR"/>
</dbReference>
<keyword evidence="7" id="KW-1185">Reference proteome</keyword>
<dbReference type="SUPFAM" id="SSF46689">
    <property type="entry name" value="Homeodomain-like"/>
    <property type="match status" value="1"/>
</dbReference>
<dbReference type="Pfam" id="PF13305">
    <property type="entry name" value="TetR_C_33"/>
    <property type="match status" value="1"/>
</dbReference>
<gene>
    <name evidence="6" type="ORF">H8B19_12100</name>
</gene>
<dbReference type="PANTHER" id="PTHR30055">
    <property type="entry name" value="HTH-TYPE TRANSCRIPTIONAL REGULATOR RUTR"/>
    <property type="match status" value="1"/>
</dbReference>
<dbReference type="RefSeq" id="WP_186507151.1">
    <property type="nucleotide sequence ID" value="NZ_JACNEP010000009.1"/>
</dbReference>
<reference evidence="6" key="2">
    <citation type="submission" date="2020-08" db="EMBL/GenBank/DDBJ databases">
        <authorList>
            <person name="Lai Q."/>
        </authorList>
    </citation>
    <scope>NUCLEOTIDE SEQUENCE</scope>
    <source>
        <strain evidence="6">S27-2</strain>
    </source>
</reference>